<feature type="region of interest" description="Disordered" evidence="2">
    <location>
        <begin position="1"/>
        <end position="97"/>
    </location>
</feature>
<evidence type="ECO:0000313" key="4">
    <source>
        <dbReference type="Proteomes" id="UP001345827"/>
    </source>
</evidence>
<dbReference type="EMBL" id="JAXLQG010000022">
    <property type="protein sequence ID" value="KAK5529416.1"/>
    <property type="molecule type" value="Genomic_DNA"/>
</dbReference>
<reference evidence="3 4" key="1">
    <citation type="submission" date="2023-06" db="EMBL/GenBank/DDBJ databases">
        <title>Black Yeasts Isolated from many extreme environments.</title>
        <authorList>
            <person name="Coleine C."/>
            <person name="Stajich J.E."/>
            <person name="Selbmann L."/>
        </authorList>
    </citation>
    <scope>NUCLEOTIDE SEQUENCE [LARGE SCALE GENOMIC DNA]</scope>
    <source>
        <strain evidence="3 4">CCFEE 5887</strain>
    </source>
</reference>
<sequence>MWFPWKNSDNAEVSRKESPITDAPEANIELPTGRNVQDTSKPAKDEAPVTSQPLSADQVVHGSSLDTHPATGSQPEMRSSSDSVGRQSEEKDVRQQTAELQEIHLAPKNQSAGSQSSNKQRTLADPFLTLTDEGTRQDTAAVEPTSNTLDKTWRQLSSLVDSYTGNLITTGDARRDVSAKREIVLRQLEIFSTSNGNSIPSDLHAALSNLQEAEQKLQEEDTLLVEQGDQIVEQGNRIFGPATQATLDFLEQQGITVQSLDTRSQGSIISQNDIRRDETSDARLYLSMKGDVDLLRENLMELEEEQILAAEGVNTNHEEGPAILEALESRKRILMQQLEEAEKTLLRLRDNLPDRQVNIPEDQLRPLGDEDLLAATSEPADLDLEPEIAQETLTIPDLDENTSLIPSGRQHSLGQILNTVTDDNTIRSNMLVNAYLLYQLRLLPEEQETYTEALKRAAQSTDFPLETDWRRLMLGHWFEDVPKSKTKSKPSRRRVFSQEKGSLAVHTTQSLRTTQRQSEPQKVQHRPPFHAGDDGVRRKSLCPRKQHLNDRASLG</sequence>
<feature type="compositionally biased region" description="Low complexity" evidence="2">
    <location>
        <begin position="507"/>
        <end position="518"/>
    </location>
</feature>
<feature type="coiled-coil region" evidence="1">
    <location>
        <begin position="285"/>
        <end position="351"/>
    </location>
</feature>
<feature type="coiled-coil region" evidence="1">
    <location>
        <begin position="203"/>
        <end position="230"/>
    </location>
</feature>
<organism evidence="3 4">
    <name type="scientific">Vermiconidia calcicola</name>
    <dbReference type="NCBI Taxonomy" id="1690605"/>
    <lineage>
        <taxon>Eukaryota</taxon>
        <taxon>Fungi</taxon>
        <taxon>Dikarya</taxon>
        <taxon>Ascomycota</taxon>
        <taxon>Pezizomycotina</taxon>
        <taxon>Dothideomycetes</taxon>
        <taxon>Dothideomycetidae</taxon>
        <taxon>Mycosphaerellales</taxon>
        <taxon>Extremaceae</taxon>
        <taxon>Vermiconidia</taxon>
    </lineage>
</organism>
<proteinExistence type="predicted"/>
<keyword evidence="1" id="KW-0175">Coiled coil</keyword>
<dbReference type="Proteomes" id="UP001345827">
    <property type="component" value="Unassembled WGS sequence"/>
</dbReference>
<gene>
    <name evidence="3" type="ORF">LTR25_009662</name>
</gene>
<keyword evidence="4" id="KW-1185">Reference proteome</keyword>
<feature type="compositionally biased region" description="Basic residues" evidence="2">
    <location>
        <begin position="484"/>
        <end position="495"/>
    </location>
</feature>
<protein>
    <submittedName>
        <fullName evidence="3">Uncharacterized protein</fullName>
    </submittedName>
</protein>
<dbReference type="AlphaFoldDB" id="A0AAV9PU92"/>
<comment type="caution">
    <text evidence="3">The sequence shown here is derived from an EMBL/GenBank/DDBJ whole genome shotgun (WGS) entry which is preliminary data.</text>
</comment>
<evidence type="ECO:0000313" key="3">
    <source>
        <dbReference type="EMBL" id="KAK5529416.1"/>
    </source>
</evidence>
<accession>A0AAV9PU92</accession>
<evidence type="ECO:0000256" key="2">
    <source>
        <dbReference type="SAM" id="MobiDB-lite"/>
    </source>
</evidence>
<feature type="region of interest" description="Disordered" evidence="2">
    <location>
        <begin position="482"/>
        <end position="555"/>
    </location>
</feature>
<feature type="compositionally biased region" description="Polar residues" evidence="2">
    <location>
        <begin position="64"/>
        <end position="86"/>
    </location>
</feature>
<name>A0AAV9PU92_9PEZI</name>
<evidence type="ECO:0000256" key="1">
    <source>
        <dbReference type="SAM" id="Coils"/>
    </source>
</evidence>